<dbReference type="Proteomes" id="UP000276899">
    <property type="component" value="Chromosome"/>
</dbReference>
<dbReference type="GO" id="GO:0000287">
    <property type="term" value="F:magnesium ion binding"/>
    <property type="evidence" value="ECO:0007669"/>
    <property type="project" value="UniProtKB-UniRule"/>
</dbReference>
<sequence>MADNTDQPLNAGSDDQPVDDERSEEAALAHPLPDLTYSGPTPLHRPGLIPPALDPKALPAHVAMVMDGNGRWANARNLPRTEGHRAGEANLMDVVAGAVELGIQEVSAYAFSTENWKRSPAEVRFIMGFARTVLRAQRDQLNSWGVRVRWVGRSPRLWRSVLGELREAERLTASNTRLTLNMCINYGGRAEIADAARAIAEDVSAGRLKASAINETIFQHYLYSPTMRDVDLFIRTGGEQRTSNFLMWSSAYAELYFSDLAWPDFNRAEFWRACEAYVNRERRFGGAIDRVAP</sequence>
<feature type="binding site" evidence="2">
    <location>
        <position position="118"/>
    </location>
    <ligand>
        <name>substrate</name>
    </ligand>
</feature>
<feature type="region of interest" description="Disordered" evidence="3">
    <location>
        <begin position="31"/>
        <end position="50"/>
    </location>
</feature>
<feature type="binding site" evidence="2">
    <location>
        <begin position="241"/>
        <end position="243"/>
    </location>
    <ligand>
        <name>substrate</name>
    </ligand>
</feature>
<gene>
    <name evidence="4" type="primary">uppS</name>
    <name evidence="4" type="ORF">NCTC11923_01668</name>
</gene>
<dbReference type="GO" id="GO:0005886">
    <property type="term" value="C:plasma membrane"/>
    <property type="evidence" value="ECO:0007669"/>
    <property type="project" value="TreeGrafter"/>
</dbReference>
<dbReference type="KEGG" id="asla:NCTC11923_01668"/>
<proteinExistence type="inferred from homology"/>
<dbReference type="InterPro" id="IPR018520">
    <property type="entry name" value="UPP_synth-like_CS"/>
</dbReference>
<protein>
    <recommendedName>
        <fullName evidence="2">Isoprenyl transferase</fullName>
        <ecNumber evidence="2">2.5.1.-</ecNumber>
    </recommendedName>
</protein>
<evidence type="ECO:0000313" key="4">
    <source>
        <dbReference type="EMBL" id="VEG75016.1"/>
    </source>
</evidence>
<keyword evidence="2" id="KW-0460">Magnesium</keyword>
<reference evidence="4 5" key="1">
    <citation type="submission" date="2018-12" db="EMBL/GenBank/DDBJ databases">
        <authorList>
            <consortium name="Pathogen Informatics"/>
        </authorList>
    </citation>
    <scope>NUCLEOTIDE SEQUENCE [LARGE SCALE GENOMIC DNA]</scope>
    <source>
        <strain evidence="4 5">NCTC11923</strain>
    </source>
</reference>
<accession>A0A3S4WHG6</accession>
<dbReference type="GO" id="GO:0005829">
    <property type="term" value="C:cytosol"/>
    <property type="evidence" value="ECO:0007669"/>
    <property type="project" value="TreeGrafter"/>
</dbReference>
<comment type="cofactor">
    <cofactor evidence="2">
        <name>Mg(2+)</name>
        <dbReference type="ChEBI" id="CHEBI:18420"/>
    </cofactor>
    <text evidence="2">Binds 2 magnesium ions per subunit.</text>
</comment>
<evidence type="ECO:0000256" key="2">
    <source>
        <dbReference type="HAMAP-Rule" id="MF_01139"/>
    </source>
</evidence>
<dbReference type="InterPro" id="IPR001441">
    <property type="entry name" value="UPP_synth-like"/>
</dbReference>
<dbReference type="GO" id="GO:0030145">
    <property type="term" value="F:manganese ion binding"/>
    <property type="evidence" value="ECO:0007669"/>
    <property type="project" value="TreeGrafter"/>
</dbReference>
<evidence type="ECO:0000313" key="5">
    <source>
        <dbReference type="Proteomes" id="UP000276899"/>
    </source>
</evidence>
<feature type="binding site" evidence="2">
    <location>
        <position position="235"/>
    </location>
    <ligand>
        <name>substrate</name>
    </ligand>
</feature>
<feature type="binding site" evidence="2">
    <location>
        <position position="80"/>
    </location>
    <ligand>
        <name>substrate</name>
    </ligand>
</feature>
<dbReference type="NCBIfam" id="TIGR00055">
    <property type="entry name" value="uppS"/>
    <property type="match status" value="1"/>
</dbReference>
<dbReference type="AlphaFoldDB" id="A0A3S4WHG6"/>
<feature type="binding site" evidence="2">
    <location>
        <begin position="112"/>
        <end position="114"/>
    </location>
    <ligand>
        <name>substrate</name>
    </ligand>
</feature>
<keyword evidence="5" id="KW-1185">Reference proteome</keyword>
<feature type="binding site" evidence="2">
    <location>
        <position position="254"/>
    </location>
    <ligand>
        <name>Mg(2+)</name>
        <dbReference type="ChEBI" id="CHEBI:18420"/>
    </ligand>
</feature>
<feature type="binding site" evidence="2">
    <location>
        <position position="84"/>
    </location>
    <ligand>
        <name>substrate</name>
    </ligand>
</feature>
<keyword evidence="1 2" id="KW-0808">Transferase</keyword>
<feature type="region of interest" description="Disordered" evidence="3">
    <location>
        <begin position="1"/>
        <end position="26"/>
    </location>
</feature>
<comment type="subunit">
    <text evidence="2">Homodimer.</text>
</comment>
<dbReference type="CDD" id="cd00475">
    <property type="entry name" value="Cis_IPPS"/>
    <property type="match status" value="1"/>
</dbReference>
<dbReference type="PROSITE" id="PS01066">
    <property type="entry name" value="UPP_SYNTHASE"/>
    <property type="match status" value="1"/>
</dbReference>
<feature type="binding site" evidence="2">
    <location>
        <position position="72"/>
    </location>
    <ligand>
        <name>substrate</name>
    </ligand>
</feature>
<keyword evidence="2" id="KW-0479">Metal-binding</keyword>
<dbReference type="SUPFAM" id="SSF64005">
    <property type="entry name" value="Undecaprenyl diphosphate synthase"/>
    <property type="match status" value="1"/>
</dbReference>
<dbReference type="GO" id="GO:0033850">
    <property type="term" value="F:Z-farnesyl diphosphate synthase activity"/>
    <property type="evidence" value="ECO:0007669"/>
    <property type="project" value="TreeGrafter"/>
</dbReference>
<dbReference type="GO" id="GO:0008834">
    <property type="term" value="F:ditrans,polycis-undecaprenyl-diphosphate synthase [(2E,6E)-farnesyl-diphosphate specific] activity"/>
    <property type="evidence" value="ECO:0007669"/>
    <property type="project" value="TreeGrafter"/>
</dbReference>
<dbReference type="PANTHER" id="PTHR10291:SF0">
    <property type="entry name" value="DEHYDRODOLICHYL DIPHOSPHATE SYNTHASE 2"/>
    <property type="match status" value="1"/>
</dbReference>
<comment type="function">
    <text evidence="2">Catalyzes the condensation of isopentenyl diphosphate (IPP) with allylic pyrophosphates generating different type of terpenoids.</text>
</comment>
<dbReference type="GO" id="GO:0016094">
    <property type="term" value="P:polyprenol biosynthetic process"/>
    <property type="evidence" value="ECO:0007669"/>
    <property type="project" value="TreeGrafter"/>
</dbReference>
<feature type="binding site" evidence="2">
    <location>
        <begin position="68"/>
        <end position="71"/>
    </location>
    <ligand>
        <name>substrate</name>
    </ligand>
</feature>
<dbReference type="Pfam" id="PF01255">
    <property type="entry name" value="Prenyltransf"/>
    <property type="match status" value="1"/>
</dbReference>
<name>A0A3S4WHG6_9ACTO</name>
<feature type="binding site" evidence="2">
    <location>
        <position position="67"/>
    </location>
    <ligand>
        <name>Mg(2+)</name>
        <dbReference type="ChEBI" id="CHEBI:18420"/>
    </ligand>
</feature>
<dbReference type="InterPro" id="IPR036424">
    <property type="entry name" value="UPP_synth-like_sf"/>
</dbReference>
<dbReference type="PANTHER" id="PTHR10291">
    <property type="entry name" value="DEHYDRODOLICHYL DIPHOSPHATE SYNTHASE FAMILY MEMBER"/>
    <property type="match status" value="1"/>
</dbReference>
<feature type="active site" description="Proton acceptor" evidence="2">
    <location>
        <position position="115"/>
    </location>
</feature>
<dbReference type="Gene3D" id="3.40.1180.10">
    <property type="entry name" value="Decaprenyl diphosphate synthase-like"/>
    <property type="match status" value="1"/>
</dbReference>
<dbReference type="EMBL" id="LR134363">
    <property type="protein sequence ID" value="VEG75016.1"/>
    <property type="molecule type" value="Genomic_DNA"/>
</dbReference>
<evidence type="ECO:0000256" key="3">
    <source>
        <dbReference type="SAM" id="MobiDB-lite"/>
    </source>
</evidence>
<feature type="active site" evidence="2">
    <location>
        <position position="67"/>
    </location>
</feature>
<dbReference type="EC" id="2.5.1.-" evidence="2"/>
<dbReference type="FunFam" id="3.40.1180.10:FF:000001">
    <property type="entry name" value="(2E,6E)-farnesyl-diphosphate-specific ditrans,polycis-undecaprenyl-diphosphate synthase"/>
    <property type="match status" value="1"/>
</dbReference>
<evidence type="ECO:0000256" key="1">
    <source>
        <dbReference type="ARBA" id="ARBA00022679"/>
    </source>
</evidence>
<dbReference type="HAMAP" id="MF_01139">
    <property type="entry name" value="ISPT"/>
    <property type="match status" value="1"/>
</dbReference>
<feature type="compositionally biased region" description="Polar residues" evidence="3">
    <location>
        <begin position="1"/>
        <end position="10"/>
    </location>
</feature>
<comment type="similarity">
    <text evidence="2">Belongs to the UPP synthase family.</text>
</comment>
<feature type="binding site" evidence="2">
    <location>
        <position position="116"/>
    </location>
    <ligand>
        <name>substrate</name>
    </ligand>
</feature>
<organism evidence="4 5">
    <name type="scientific">Actinomyces slackii</name>
    <dbReference type="NCBI Taxonomy" id="52774"/>
    <lineage>
        <taxon>Bacteria</taxon>
        <taxon>Bacillati</taxon>
        <taxon>Actinomycetota</taxon>
        <taxon>Actinomycetes</taxon>
        <taxon>Actinomycetales</taxon>
        <taxon>Actinomycetaceae</taxon>
        <taxon>Actinomyces</taxon>
    </lineage>
</organism>
<dbReference type="STRING" id="1278298.GCA_000428685_00678"/>